<organism evidence="1 2">
    <name type="scientific">Macrosiphum euphorbiae</name>
    <name type="common">potato aphid</name>
    <dbReference type="NCBI Taxonomy" id="13131"/>
    <lineage>
        <taxon>Eukaryota</taxon>
        <taxon>Metazoa</taxon>
        <taxon>Ecdysozoa</taxon>
        <taxon>Arthropoda</taxon>
        <taxon>Hexapoda</taxon>
        <taxon>Insecta</taxon>
        <taxon>Pterygota</taxon>
        <taxon>Neoptera</taxon>
        <taxon>Paraneoptera</taxon>
        <taxon>Hemiptera</taxon>
        <taxon>Sternorrhyncha</taxon>
        <taxon>Aphidomorpha</taxon>
        <taxon>Aphidoidea</taxon>
        <taxon>Aphididae</taxon>
        <taxon>Macrosiphini</taxon>
        <taxon>Macrosiphum</taxon>
    </lineage>
</organism>
<gene>
    <name evidence="1" type="ORF">MEUPH1_LOCUS11422</name>
</gene>
<keyword evidence="2" id="KW-1185">Reference proteome</keyword>
<dbReference type="Proteomes" id="UP001160148">
    <property type="component" value="Unassembled WGS sequence"/>
</dbReference>
<name>A0AAV0WIS1_9HEMI</name>
<evidence type="ECO:0008006" key="3">
    <source>
        <dbReference type="Google" id="ProtNLM"/>
    </source>
</evidence>
<dbReference type="PANTHER" id="PTHR45913">
    <property type="entry name" value="EPM2A-INTERACTING PROTEIN 1"/>
    <property type="match status" value="1"/>
</dbReference>
<proteinExistence type="predicted"/>
<sequence>MLETAPFLFEDFSNKDKIMQRIKDLPITRNTVKSRILKIAENKEELVKLVSLQETTKGTDICKAVVNTLSEANVDFSRIVSVTTDGADQT</sequence>
<accession>A0AAV0WIS1</accession>
<evidence type="ECO:0000313" key="2">
    <source>
        <dbReference type="Proteomes" id="UP001160148"/>
    </source>
</evidence>
<reference evidence="1 2" key="1">
    <citation type="submission" date="2023-01" db="EMBL/GenBank/DDBJ databases">
        <authorList>
            <person name="Whitehead M."/>
        </authorList>
    </citation>
    <scope>NUCLEOTIDE SEQUENCE [LARGE SCALE GENOMIC DNA]</scope>
</reference>
<dbReference type="AlphaFoldDB" id="A0AAV0WIS1"/>
<evidence type="ECO:0000313" key="1">
    <source>
        <dbReference type="EMBL" id="CAI6355588.1"/>
    </source>
</evidence>
<comment type="caution">
    <text evidence="1">The sequence shown here is derived from an EMBL/GenBank/DDBJ whole genome shotgun (WGS) entry which is preliminary data.</text>
</comment>
<dbReference type="PANTHER" id="PTHR45913:SF21">
    <property type="entry name" value="DUF4371 DOMAIN-CONTAINING PROTEIN"/>
    <property type="match status" value="1"/>
</dbReference>
<protein>
    <recommendedName>
        <fullName evidence="3">DUF4371 domain-containing protein</fullName>
    </recommendedName>
</protein>
<dbReference type="EMBL" id="CARXXK010000002">
    <property type="protein sequence ID" value="CAI6355588.1"/>
    <property type="molecule type" value="Genomic_DNA"/>
</dbReference>